<feature type="compositionally biased region" description="Polar residues" evidence="1">
    <location>
        <begin position="150"/>
        <end position="189"/>
    </location>
</feature>
<feature type="region of interest" description="Disordered" evidence="1">
    <location>
        <begin position="42"/>
        <end position="189"/>
    </location>
</feature>
<name>A0ABR1IRZ0_9AGAR</name>
<dbReference type="EMBL" id="JBANRG010000072">
    <property type="protein sequence ID" value="KAK7439569.1"/>
    <property type="molecule type" value="Genomic_DNA"/>
</dbReference>
<keyword evidence="3" id="KW-1185">Reference proteome</keyword>
<organism evidence="2 3">
    <name type="scientific">Marasmiellus scandens</name>
    <dbReference type="NCBI Taxonomy" id="2682957"/>
    <lineage>
        <taxon>Eukaryota</taxon>
        <taxon>Fungi</taxon>
        <taxon>Dikarya</taxon>
        <taxon>Basidiomycota</taxon>
        <taxon>Agaricomycotina</taxon>
        <taxon>Agaricomycetes</taxon>
        <taxon>Agaricomycetidae</taxon>
        <taxon>Agaricales</taxon>
        <taxon>Marasmiineae</taxon>
        <taxon>Omphalotaceae</taxon>
        <taxon>Marasmiellus</taxon>
    </lineage>
</organism>
<feature type="compositionally biased region" description="Low complexity" evidence="1">
    <location>
        <begin position="122"/>
        <end position="135"/>
    </location>
</feature>
<gene>
    <name evidence="2" type="ORF">VKT23_017496</name>
</gene>
<sequence>MVVTVPDLQPQETVLVFPTPALYHLELVDSASSSLADSGPITARNLPISPTQTSPTLTPTPTNASITTTLNSSANPPIQNATIPNGFSPTSPDQTARASDPNTSKKPIASATSSNSVAITPSSSRSTSFSSESISIQRPEQVLSKANEPESGSLTSVSSTPAMLMPNSTTATTTGDPSQSATPLPQSTRLPLPVPALIALRDPSEGGKLSVTTECKQYKRRLCPSQAKKWNTRGSIWNTKESYGEIREKKSTKAPGQVKNPIMVHINSEREVHTENPTSLPTIPNQREEGQDQSGTINAALDESPPEYTAI</sequence>
<feature type="compositionally biased region" description="Polar residues" evidence="1">
    <location>
        <begin position="72"/>
        <end position="121"/>
    </location>
</feature>
<proteinExistence type="predicted"/>
<evidence type="ECO:0000256" key="1">
    <source>
        <dbReference type="SAM" id="MobiDB-lite"/>
    </source>
</evidence>
<feature type="compositionally biased region" description="Polar residues" evidence="1">
    <location>
        <begin position="275"/>
        <end position="285"/>
    </location>
</feature>
<feature type="compositionally biased region" description="Low complexity" evidence="1">
    <location>
        <begin position="46"/>
        <end position="71"/>
    </location>
</feature>
<dbReference type="Proteomes" id="UP001498398">
    <property type="component" value="Unassembled WGS sequence"/>
</dbReference>
<evidence type="ECO:0000313" key="3">
    <source>
        <dbReference type="Proteomes" id="UP001498398"/>
    </source>
</evidence>
<evidence type="ECO:0000313" key="2">
    <source>
        <dbReference type="EMBL" id="KAK7439569.1"/>
    </source>
</evidence>
<accession>A0ABR1IRZ0</accession>
<reference evidence="2 3" key="1">
    <citation type="submission" date="2024-01" db="EMBL/GenBank/DDBJ databases">
        <title>A draft genome for the cacao thread blight pathogen Marasmiellus scandens.</title>
        <authorList>
            <person name="Baruah I.K."/>
            <person name="Leung J."/>
            <person name="Bukari Y."/>
            <person name="Amoako-Attah I."/>
            <person name="Meinhardt L.W."/>
            <person name="Bailey B.A."/>
            <person name="Cohen S.P."/>
        </authorList>
    </citation>
    <scope>NUCLEOTIDE SEQUENCE [LARGE SCALE GENOMIC DNA]</scope>
    <source>
        <strain evidence="2 3">GH-19</strain>
    </source>
</reference>
<feature type="region of interest" description="Disordered" evidence="1">
    <location>
        <begin position="271"/>
        <end position="311"/>
    </location>
</feature>
<comment type="caution">
    <text evidence="2">The sequence shown here is derived from an EMBL/GenBank/DDBJ whole genome shotgun (WGS) entry which is preliminary data.</text>
</comment>
<protein>
    <submittedName>
        <fullName evidence="2">Uncharacterized protein</fullName>
    </submittedName>
</protein>